<keyword evidence="1" id="KW-0472">Membrane</keyword>
<accession>A0A2H0V9C8</accession>
<keyword evidence="1" id="KW-1133">Transmembrane helix</keyword>
<sequence length="286" mass="33591">MFKNACYKKIKKDYQHKNLKNPFFRRPKSDKPKYITKLYVTGGILAFILLFWFLFFSFFWNWDKVTIEGLTCLPAAEIEKIVLEQGSESRWLFFKQSNIFIFDDKSVIKKITDNYNFAGLDIKKTWPRTITVKISERPYSFIWQEGSDLFYASSDAYAIKGPTVSDEDQKKYPILENKTGQALIGSRDKINLQDDFLGFFLGLNNELNEHPELEVEKFIIDSEFNTLQVKFLNGPVVYFNTRTMSTDQLTNFLLVKNAKIKDNFSKTNYIDLRYGDKIFINPEFSN</sequence>
<gene>
    <name evidence="2" type="ORF">COT93_00905</name>
</gene>
<proteinExistence type="predicted"/>
<evidence type="ECO:0000313" key="3">
    <source>
        <dbReference type="Proteomes" id="UP000229972"/>
    </source>
</evidence>
<dbReference type="EMBL" id="PFAL01000012">
    <property type="protein sequence ID" value="PIR95673.1"/>
    <property type="molecule type" value="Genomic_DNA"/>
</dbReference>
<comment type="caution">
    <text evidence="2">The sequence shown here is derived from an EMBL/GenBank/DDBJ whole genome shotgun (WGS) entry which is preliminary data.</text>
</comment>
<evidence type="ECO:0008006" key="4">
    <source>
        <dbReference type="Google" id="ProtNLM"/>
    </source>
</evidence>
<evidence type="ECO:0000313" key="2">
    <source>
        <dbReference type="EMBL" id="PIR95673.1"/>
    </source>
</evidence>
<name>A0A2H0V9C8_9BACT</name>
<organism evidence="2 3">
    <name type="scientific">Candidatus Falkowbacteria bacterium CG10_big_fil_rev_8_21_14_0_10_37_18</name>
    <dbReference type="NCBI Taxonomy" id="1974562"/>
    <lineage>
        <taxon>Bacteria</taxon>
        <taxon>Candidatus Falkowiibacteriota</taxon>
    </lineage>
</organism>
<evidence type="ECO:0000256" key="1">
    <source>
        <dbReference type="SAM" id="Phobius"/>
    </source>
</evidence>
<dbReference type="Proteomes" id="UP000229972">
    <property type="component" value="Unassembled WGS sequence"/>
</dbReference>
<feature type="transmembrane region" description="Helical" evidence="1">
    <location>
        <begin position="38"/>
        <end position="62"/>
    </location>
</feature>
<reference evidence="3" key="1">
    <citation type="submission" date="2017-09" db="EMBL/GenBank/DDBJ databases">
        <title>Depth-based differentiation of microbial function through sediment-hosted aquifers and enrichment of novel symbionts in the deep terrestrial subsurface.</title>
        <authorList>
            <person name="Probst A.J."/>
            <person name="Ladd B."/>
            <person name="Jarett J.K."/>
            <person name="Geller-Mcgrath D.E."/>
            <person name="Sieber C.M.K."/>
            <person name="Emerson J.B."/>
            <person name="Anantharaman K."/>
            <person name="Thomas B.C."/>
            <person name="Malmstrom R."/>
            <person name="Stieglmeier M."/>
            <person name="Klingl A."/>
            <person name="Woyke T."/>
            <person name="Ryan C.M."/>
            <person name="Banfield J.F."/>
        </authorList>
    </citation>
    <scope>NUCLEOTIDE SEQUENCE [LARGE SCALE GENOMIC DNA]</scope>
</reference>
<dbReference type="AlphaFoldDB" id="A0A2H0V9C8"/>
<protein>
    <recommendedName>
        <fullName evidence="4">POTRA domain-containing protein</fullName>
    </recommendedName>
</protein>
<keyword evidence="1" id="KW-0812">Transmembrane</keyword>